<proteinExistence type="predicted"/>
<accession>A0A7S2SST5</accession>
<gene>
    <name evidence="2" type="ORF">RMAR1173_LOCUS19582</name>
</gene>
<dbReference type="AlphaFoldDB" id="A0A7S2SST5"/>
<evidence type="ECO:0000256" key="1">
    <source>
        <dbReference type="SAM" id="SignalP"/>
    </source>
</evidence>
<sequence length="221" mass="25251">MGPFQGTWLALVAASVPFGQSWLLPGPALPVHHHAGHRWGHGAAQKDSGPMVSTLERTSWPRAQLASAALGEPEVKAESCFFLELPSQSKVGYWSTLREWIATIPDNTPVLFFDRANDTMCLSFYDLDGELRRIEWSWRAFDWASLLARRIFCSPDEAILTRARARYVDPHELRFKEEEDRIAESMRARSYSYTRMVGVLEDYNSRHGPWRRGSGRRGRRG</sequence>
<name>A0A7S2SST5_9STRA</name>
<dbReference type="EMBL" id="HBHJ01029574">
    <property type="protein sequence ID" value="CAD9708590.1"/>
    <property type="molecule type" value="Transcribed_RNA"/>
</dbReference>
<keyword evidence="1" id="KW-0732">Signal</keyword>
<evidence type="ECO:0000313" key="2">
    <source>
        <dbReference type="EMBL" id="CAD9708590.1"/>
    </source>
</evidence>
<reference evidence="2" key="1">
    <citation type="submission" date="2021-01" db="EMBL/GenBank/DDBJ databases">
        <authorList>
            <person name="Corre E."/>
            <person name="Pelletier E."/>
            <person name="Niang G."/>
            <person name="Scheremetjew M."/>
            <person name="Finn R."/>
            <person name="Kale V."/>
            <person name="Holt S."/>
            <person name="Cochrane G."/>
            <person name="Meng A."/>
            <person name="Brown T."/>
            <person name="Cohen L."/>
        </authorList>
    </citation>
    <scope>NUCLEOTIDE SEQUENCE</scope>
    <source>
        <strain evidence="2">CCMP1243</strain>
    </source>
</reference>
<feature type="chain" id="PRO_5031120691" evidence="1">
    <location>
        <begin position="22"/>
        <end position="221"/>
    </location>
</feature>
<feature type="signal peptide" evidence="1">
    <location>
        <begin position="1"/>
        <end position="21"/>
    </location>
</feature>
<organism evidence="2">
    <name type="scientific">Rhizochromulina marina</name>
    <dbReference type="NCBI Taxonomy" id="1034831"/>
    <lineage>
        <taxon>Eukaryota</taxon>
        <taxon>Sar</taxon>
        <taxon>Stramenopiles</taxon>
        <taxon>Ochrophyta</taxon>
        <taxon>Dictyochophyceae</taxon>
        <taxon>Rhizochromulinales</taxon>
        <taxon>Rhizochromulina</taxon>
    </lineage>
</organism>
<protein>
    <submittedName>
        <fullName evidence="2">Uncharacterized protein</fullName>
    </submittedName>
</protein>